<dbReference type="AlphaFoldDB" id="A0A517P6H4"/>
<dbReference type="RefSeq" id="WP_145357798.1">
    <property type="nucleotide sequence ID" value="NZ_CP036265.1"/>
</dbReference>
<dbReference type="OrthoDB" id="10001908at2"/>
<evidence type="ECO:0000313" key="1">
    <source>
        <dbReference type="EMBL" id="QDT14953.1"/>
    </source>
</evidence>
<gene>
    <name evidence="1" type="ORF">CA12_10330</name>
</gene>
<evidence type="ECO:0000313" key="2">
    <source>
        <dbReference type="Proteomes" id="UP000318741"/>
    </source>
</evidence>
<name>A0A517P6H4_9PLAN</name>
<sequence>MNETTTNADQADLAAVLLQHLAIYRAMSHTQLAARLKSSQTLDVTDGVLPDGTTYVVETNLMWDDSAKRHVRVIADLSTGQRPPERLLGLIPVYRPDVQDGFIMAPDGSFVDE</sequence>
<dbReference type="KEGG" id="acaf:CA12_10330"/>
<dbReference type="EMBL" id="CP036265">
    <property type="protein sequence ID" value="QDT14953.1"/>
    <property type="molecule type" value="Genomic_DNA"/>
</dbReference>
<organism evidence="1 2">
    <name type="scientific">Alienimonas californiensis</name>
    <dbReference type="NCBI Taxonomy" id="2527989"/>
    <lineage>
        <taxon>Bacteria</taxon>
        <taxon>Pseudomonadati</taxon>
        <taxon>Planctomycetota</taxon>
        <taxon>Planctomycetia</taxon>
        <taxon>Planctomycetales</taxon>
        <taxon>Planctomycetaceae</taxon>
        <taxon>Alienimonas</taxon>
    </lineage>
</organism>
<proteinExistence type="predicted"/>
<keyword evidence="2" id="KW-1185">Reference proteome</keyword>
<dbReference type="Proteomes" id="UP000318741">
    <property type="component" value="Chromosome"/>
</dbReference>
<reference evidence="1 2" key="1">
    <citation type="submission" date="2019-02" db="EMBL/GenBank/DDBJ databases">
        <title>Deep-cultivation of Planctomycetes and their phenomic and genomic characterization uncovers novel biology.</title>
        <authorList>
            <person name="Wiegand S."/>
            <person name="Jogler M."/>
            <person name="Boedeker C."/>
            <person name="Pinto D."/>
            <person name="Vollmers J."/>
            <person name="Rivas-Marin E."/>
            <person name="Kohn T."/>
            <person name="Peeters S.H."/>
            <person name="Heuer A."/>
            <person name="Rast P."/>
            <person name="Oberbeckmann S."/>
            <person name="Bunk B."/>
            <person name="Jeske O."/>
            <person name="Meyerdierks A."/>
            <person name="Storesund J.E."/>
            <person name="Kallscheuer N."/>
            <person name="Luecker S."/>
            <person name="Lage O.M."/>
            <person name="Pohl T."/>
            <person name="Merkel B.J."/>
            <person name="Hornburger P."/>
            <person name="Mueller R.-W."/>
            <person name="Bruemmer F."/>
            <person name="Labrenz M."/>
            <person name="Spormann A.M."/>
            <person name="Op den Camp H."/>
            <person name="Overmann J."/>
            <person name="Amann R."/>
            <person name="Jetten M.S.M."/>
            <person name="Mascher T."/>
            <person name="Medema M.H."/>
            <person name="Devos D.P."/>
            <person name="Kaster A.-K."/>
            <person name="Ovreas L."/>
            <person name="Rohde M."/>
            <person name="Galperin M.Y."/>
            <person name="Jogler C."/>
        </authorList>
    </citation>
    <scope>NUCLEOTIDE SEQUENCE [LARGE SCALE GENOMIC DNA]</scope>
    <source>
        <strain evidence="1 2">CA12</strain>
    </source>
</reference>
<accession>A0A517P6H4</accession>
<protein>
    <submittedName>
        <fullName evidence="1">Uncharacterized protein</fullName>
    </submittedName>
</protein>